<feature type="transmembrane region" description="Helical" evidence="1">
    <location>
        <begin position="138"/>
        <end position="156"/>
    </location>
</feature>
<evidence type="ECO:0000256" key="1">
    <source>
        <dbReference type="SAM" id="Phobius"/>
    </source>
</evidence>
<proteinExistence type="predicted"/>
<evidence type="ECO:0000313" key="3">
    <source>
        <dbReference type="Proteomes" id="UP001642483"/>
    </source>
</evidence>
<keyword evidence="3" id="KW-1185">Reference proteome</keyword>
<evidence type="ECO:0000313" key="2">
    <source>
        <dbReference type="EMBL" id="CAK8675774.1"/>
    </source>
</evidence>
<keyword evidence="1" id="KW-0472">Membrane</keyword>
<reference evidence="2 3" key="1">
    <citation type="submission" date="2024-02" db="EMBL/GenBank/DDBJ databases">
        <authorList>
            <person name="Daric V."/>
            <person name="Darras S."/>
        </authorList>
    </citation>
    <scope>NUCLEOTIDE SEQUENCE [LARGE SCALE GENOMIC DNA]</scope>
</reference>
<gene>
    <name evidence="2" type="ORF">CVLEPA_LOCUS5313</name>
</gene>
<feature type="transmembrane region" description="Helical" evidence="1">
    <location>
        <begin position="90"/>
        <end position="117"/>
    </location>
</feature>
<sequence length="157" mass="18392">MICFYLPRCIQYYPGFIGYNFSDKWLFAFNEMFIAFLSTCRVFVNFGTFRPGGIDFKVTIVKRRKSSLRICNKKFTPPPETLSRIDVKHLIITAFFTFWGLIAFLSTCRVFVNFGTFRPGGIDFKVTIVKRRKSSLRICNKAFFFLFIITSCIQIVF</sequence>
<protein>
    <submittedName>
        <fullName evidence="2">Uncharacterized protein</fullName>
    </submittedName>
</protein>
<keyword evidence="1" id="KW-0812">Transmembrane</keyword>
<keyword evidence="1" id="KW-1133">Transmembrane helix</keyword>
<accession>A0ABP0F7S9</accession>
<feature type="transmembrane region" description="Helical" evidence="1">
    <location>
        <begin position="25"/>
        <end position="44"/>
    </location>
</feature>
<comment type="caution">
    <text evidence="2">The sequence shown here is derived from an EMBL/GenBank/DDBJ whole genome shotgun (WGS) entry which is preliminary data.</text>
</comment>
<dbReference type="Proteomes" id="UP001642483">
    <property type="component" value="Unassembled WGS sequence"/>
</dbReference>
<name>A0ABP0F7S9_CLALP</name>
<organism evidence="2 3">
    <name type="scientific">Clavelina lepadiformis</name>
    <name type="common">Light-bulb sea squirt</name>
    <name type="synonym">Ascidia lepadiformis</name>
    <dbReference type="NCBI Taxonomy" id="159417"/>
    <lineage>
        <taxon>Eukaryota</taxon>
        <taxon>Metazoa</taxon>
        <taxon>Chordata</taxon>
        <taxon>Tunicata</taxon>
        <taxon>Ascidiacea</taxon>
        <taxon>Aplousobranchia</taxon>
        <taxon>Clavelinidae</taxon>
        <taxon>Clavelina</taxon>
    </lineage>
</organism>
<dbReference type="EMBL" id="CAWYQH010000024">
    <property type="protein sequence ID" value="CAK8675774.1"/>
    <property type="molecule type" value="Genomic_DNA"/>
</dbReference>